<comment type="caution">
    <text evidence="1">The sequence shown here is derived from an EMBL/GenBank/DDBJ whole genome shotgun (WGS) entry which is preliminary data.</text>
</comment>
<evidence type="ECO:0000313" key="2">
    <source>
        <dbReference type="Proteomes" id="UP000789375"/>
    </source>
</evidence>
<feature type="non-terminal residue" evidence="1">
    <location>
        <position position="44"/>
    </location>
</feature>
<gene>
    <name evidence="1" type="ORF">FMOSSE_LOCUS4954</name>
</gene>
<name>A0A9N9F9R1_FUNMO</name>
<protein>
    <submittedName>
        <fullName evidence="1">1079_t:CDS:1</fullName>
    </submittedName>
</protein>
<reference evidence="1" key="1">
    <citation type="submission" date="2021-06" db="EMBL/GenBank/DDBJ databases">
        <authorList>
            <person name="Kallberg Y."/>
            <person name="Tangrot J."/>
            <person name="Rosling A."/>
        </authorList>
    </citation>
    <scope>NUCLEOTIDE SEQUENCE</scope>
    <source>
        <strain evidence="1">87-6 pot B 2015</strain>
    </source>
</reference>
<dbReference type="EMBL" id="CAJVPP010000886">
    <property type="protein sequence ID" value="CAG8519461.1"/>
    <property type="molecule type" value="Genomic_DNA"/>
</dbReference>
<evidence type="ECO:0000313" key="1">
    <source>
        <dbReference type="EMBL" id="CAG8519461.1"/>
    </source>
</evidence>
<keyword evidence="2" id="KW-1185">Reference proteome</keyword>
<dbReference type="AlphaFoldDB" id="A0A9N9F9R1"/>
<accession>A0A9N9F9R1</accession>
<sequence length="44" mass="5308">PNRLNEKKLEIGQASKRENSDLKYDKYDFIPKTIDCRVWCFEIC</sequence>
<organism evidence="1 2">
    <name type="scientific">Funneliformis mosseae</name>
    <name type="common">Endomycorrhizal fungus</name>
    <name type="synonym">Glomus mosseae</name>
    <dbReference type="NCBI Taxonomy" id="27381"/>
    <lineage>
        <taxon>Eukaryota</taxon>
        <taxon>Fungi</taxon>
        <taxon>Fungi incertae sedis</taxon>
        <taxon>Mucoromycota</taxon>
        <taxon>Glomeromycotina</taxon>
        <taxon>Glomeromycetes</taxon>
        <taxon>Glomerales</taxon>
        <taxon>Glomeraceae</taxon>
        <taxon>Funneliformis</taxon>
    </lineage>
</organism>
<dbReference type="Proteomes" id="UP000789375">
    <property type="component" value="Unassembled WGS sequence"/>
</dbReference>
<proteinExistence type="predicted"/>